<evidence type="ECO:0007829" key="3">
    <source>
        <dbReference type="PDB" id="9K2V"/>
    </source>
</evidence>
<dbReference type="EMDB" id="EMD-61998"/>
<dbReference type="EMBL" id="KF356198">
    <property type="protein sequence ID" value="AGR48556.1"/>
    <property type="molecule type" value="Genomic_DNA"/>
</dbReference>
<protein>
    <submittedName>
        <fullName evidence="1">Uncharacterized protein</fullName>
    </submittedName>
</protein>
<gene>
    <name evidence="1" type="ORF">A4L_29</name>
</gene>
<dbReference type="PDB" id="9K2V">
    <property type="method" value="EM"/>
    <property type="resolution" value="3.40 A"/>
    <property type="chains" value="V/W/X/Y/Z/v/w/x/y/z=1-380"/>
</dbReference>
<organism evidence="1 2">
    <name type="scientific">Anabaena phage A-4L</name>
    <dbReference type="NCBI Taxonomy" id="1357732"/>
    <lineage>
        <taxon>Viruses</taxon>
        <taxon>Duplodnaviria</taxon>
        <taxon>Heunggongvirae</taxon>
        <taxon>Uroviricota</taxon>
        <taxon>Caudoviricetes</taxon>
        <taxon>Saffermanviridae</taxon>
        <taxon>Kozyakovvirus</taxon>
        <taxon>Kozyakovvirus A4L</taxon>
    </lineage>
</organism>
<sequence length="380" mass="40848">MGGAAIGGILGGVQLVAGISQANSQANAQRQSLQAQAQTTVDASRIRQMEILQARDQSRFNSSMNELARQQNYQNQTFLIQRQLLQEQMDAETTKQQAEQQRLQTMSGIEQKDRQTEQQMVGAEVNFQQTLQQLAQQLGVVNAQSSQQLTGAEDATKELGQRLDTRDVLAMASGVGLGSSTSSQQQNADLLGTIDKVAKVLQGTQVGMEVQQRMTELASASSESERNIKLSELGSYLSDSDFMRNIANIQASATNQNVDSTMGVNAAARETAVNAINAADMMNRQTDTVNNDLAEMGYQVQTSAVNSSQNNAMSGINAQYGSIGGNTFAGLLSSGVNAFNTYQGVLGQQNALNQQKQMTYLNSGILSNGATNNNTFKGYN</sequence>
<dbReference type="SMR" id="A0A059PY42"/>
<dbReference type="KEGG" id="vg:19686320"/>
<keyword evidence="2" id="KW-1185">Reference proteome</keyword>
<evidence type="ECO:0000313" key="2">
    <source>
        <dbReference type="Proteomes" id="UP000027000"/>
    </source>
</evidence>
<keyword evidence="3" id="KW-0002">3D-structure</keyword>
<reference evidence="1 2" key="1">
    <citation type="journal article" date="2015" name="Virus Res.">
        <title>Unraveling the genome structure of cyanobacterial podovirus A-4L with long direct terminal repeats.</title>
        <authorList>
            <person name="Ou T."/>
            <person name="Liao X.Y."/>
            <person name="Gao X.C."/>
            <person name="Xu X.D."/>
            <person name="Zhang Q.Y."/>
        </authorList>
    </citation>
    <scope>NUCLEOTIDE SEQUENCE [LARGE SCALE GENOMIC DNA]</scope>
</reference>
<dbReference type="RefSeq" id="YP_009042799.1">
    <property type="nucleotide sequence ID" value="NC_024358.1"/>
</dbReference>
<evidence type="ECO:0000313" key="1">
    <source>
        <dbReference type="EMBL" id="AGR48556.1"/>
    </source>
</evidence>
<proteinExistence type="evidence at protein level"/>
<reference evidence="3" key="2">
    <citation type="journal article" date="2025" name="Proc. Natl. Acad. Sci. U.S.A.">
        <title>Cryo-EM structure of cyanopodophage A4 reveals a pentameric pre-ejectosome in the double-stabilized capsid.</title>
        <authorList>
            <person name="Hou P."/>
            <person name="Zhou R.Q."/>
            <person name="Jiang Y.L."/>
            <person name="Yu R.C."/>
            <person name="Du K."/>
            <person name="Gan N."/>
            <person name="Ke F."/>
            <person name="Zhang Q.Y."/>
            <person name="Li Q."/>
            <person name="Zhou C.Z."/>
        </authorList>
    </citation>
    <scope>STRUCTURE BY ELECTRON MICROSCOPY (3.40 ANGSTROMS)</scope>
</reference>
<name>A0A059PY42_9CAUD</name>
<dbReference type="Proteomes" id="UP000027000">
    <property type="component" value="Segment"/>
</dbReference>
<dbReference type="GeneID" id="19686320"/>
<accession>A0A059PY42</accession>